<evidence type="ECO:0000256" key="1">
    <source>
        <dbReference type="ARBA" id="ARBA00004141"/>
    </source>
</evidence>
<protein>
    <submittedName>
        <fullName evidence="9">Uncharacterized protein</fullName>
    </submittedName>
</protein>
<evidence type="ECO:0000256" key="5">
    <source>
        <dbReference type="ARBA" id="ARBA00023136"/>
    </source>
</evidence>
<organism evidence="9 10">
    <name type="scientific">Cryptococcus depauperatus CBS 7841</name>
    <dbReference type="NCBI Taxonomy" id="1295531"/>
    <lineage>
        <taxon>Eukaryota</taxon>
        <taxon>Fungi</taxon>
        <taxon>Dikarya</taxon>
        <taxon>Basidiomycota</taxon>
        <taxon>Agaricomycotina</taxon>
        <taxon>Tremellomycetes</taxon>
        <taxon>Tremellales</taxon>
        <taxon>Cryptococcaceae</taxon>
        <taxon>Cryptococcus</taxon>
    </lineage>
</organism>
<dbReference type="InterPro" id="IPR001734">
    <property type="entry name" value="Na/solute_symporter"/>
</dbReference>
<evidence type="ECO:0000256" key="3">
    <source>
        <dbReference type="ARBA" id="ARBA00022692"/>
    </source>
</evidence>
<accession>A0AAJ8JZ04</accession>
<feature type="transmembrane region" description="Helical" evidence="8">
    <location>
        <begin position="614"/>
        <end position="637"/>
    </location>
</feature>
<dbReference type="InterPro" id="IPR038377">
    <property type="entry name" value="Na/Glc_symporter_sf"/>
</dbReference>
<gene>
    <name evidence="9" type="ORF">L203_106448</name>
</gene>
<dbReference type="Proteomes" id="UP000094043">
    <property type="component" value="Chromosome 8"/>
</dbReference>
<feature type="transmembrane region" description="Helical" evidence="8">
    <location>
        <begin position="156"/>
        <end position="174"/>
    </location>
</feature>
<reference evidence="9" key="2">
    <citation type="journal article" date="2022" name="Elife">
        <title>Obligate sexual reproduction of a homothallic fungus closely related to the Cryptococcus pathogenic species complex.</title>
        <authorList>
            <person name="Passer A.R."/>
            <person name="Clancey S.A."/>
            <person name="Shea T."/>
            <person name="David-Palma M."/>
            <person name="Averette A.F."/>
            <person name="Boekhout T."/>
            <person name="Porcel B.M."/>
            <person name="Nowrousian M."/>
            <person name="Cuomo C.A."/>
            <person name="Sun S."/>
            <person name="Heitman J."/>
            <person name="Coelho M.A."/>
        </authorList>
    </citation>
    <scope>NUCLEOTIDE SEQUENCE</scope>
    <source>
        <strain evidence="9">CBS 7841</strain>
    </source>
</reference>
<keyword evidence="4 8" id="KW-1133">Transmembrane helix</keyword>
<feature type="transmembrane region" description="Helical" evidence="8">
    <location>
        <begin position="342"/>
        <end position="363"/>
    </location>
</feature>
<dbReference type="KEGG" id="cdep:91090656"/>
<feature type="transmembrane region" description="Helical" evidence="8">
    <location>
        <begin position="7"/>
        <end position="30"/>
    </location>
</feature>
<comment type="subcellular location">
    <subcellularLocation>
        <location evidence="1">Membrane</location>
        <topology evidence="1">Multi-pass membrane protein</topology>
    </subcellularLocation>
</comment>
<dbReference type="EMBL" id="CP143791">
    <property type="protein sequence ID" value="WVN91191.1"/>
    <property type="molecule type" value="Genomic_DNA"/>
</dbReference>
<evidence type="ECO:0000256" key="2">
    <source>
        <dbReference type="ARBA" id="ARBA00006434"/>
    </source>
</evidence>
<dbReference type="InterPro" id="IPR031155">
    <property type="entry name" value="DUR"/>
</dbReference>
<sequence length="665" mass="71688">MSLLPQSAGYATILAGGAFFAILMNGATWIQRRYTQYNPSRIEEFSSASRSVKTGCRLASPLPGSGQPFSSKPVHSPISTASLSHGGLAWAALNCCIRFYILKGQGQRWRRFDVAKVRFGTLGHFAFIFAAVVANFVVGSEILIGGAGVITGMTGISEYAGIWLLPTVIVLYVLTGGLRATFVADYLHCCILFTCLLVLMLATYTRGDEAGSPGRLWQLLKAASEVGRCCVARLMLRQLRSLGMPIIRTYRFEAMAGCTMRSYWQRSIASRPAGTSKAFIFAGCFFFSIAFGIGSSMGLAARALESNPAFPTYPNPMSLAEIGAGLAGPYASKVILGKAGPAMYTIIAFMATTSAFSAQLVAVSTIAYREYFNKAATNKQMMRVNHAVVIFWAIFMAGINSVFAHIGLNLNFLFYFMAICTSGSVFPIGLLMCWTKLNKLGAITGVFGGLAMGFIGWLISAWKLEGSITTTTLTASKVILTGSLAALGAGAIFSIGISLIRPDAFDFERTRAIGSGKLRHPAAPTSQHVDSPHADEKEIPATDSSEYSYEPALTAVEGGGRTLEANEEYKEGVRKLEASQTKFRIITCIFLFIILVLIPVPLAGTGVVYTKSLFTLQCVAAAAFVFISTILVIFWPLVESSKEIGRICRRIANNDRLDVDKTTSE</sequence>
<dbReference type="Pfam" id="PF00474">
    <property type="entry name" value="SSF"/>
    <property type="match status" value="1"/>
</dbReference>
<name>A0AAJ8JZ04_9TREE</name>
<dbReference type="RefSeq" id="XP_066071891.1">
    <property type="nucleotide sequence ID" value="XM_066215794.1"/>
</dbReference>
<evidence type="ECO:0000256" key="8">
    <source>
        <dbReference type="SAM" id="Phobius"/>
    </source>
</evidence>
<dbReference type="CDD" id="cd11476">
    <property type="entry name" value="SLC5sbd_DUR3"/>
    <property type="match status" value="1"/>
</dbReference>
<proteinExistence type="inferred from homology"/>
<feature type="transmembrane region" description="Helical" evidence="8">
    <location>
        <begin position="278"/>
        <end position="301"/>
    </location>
</feature>
<keyword evidence="5 8" id="KW-0472">Membrane</keyword>
<feature type="transmembrane region" description="Helical" evidence="8">
    <location>
        <begin position="78"/>
        <end position="101"/>
    </location>
</feature>
<feature type="transmembrane region" description="Helical" evidence="8">
    <location>
        <begin position="479"/>
        <end position="500"/>
    </location>
</feature>
<feature type="transmembrane region" description="Helical" evidence="8">
    <location>
        <begin position="412"/>
        <end position="433"/>
    </location>
</feature>
<evidence type="ECO:0000313" key="10">
    <source>
        <dbReference type="Proteomes" id="UP000094043"/>
    </source>
</evidence>
<comment type="similarity">
    <text evidence="2 6">Belongs to the sodium:solute symporter (SSF) (TC 2.A.21) family.</text>
</comment>
<feature type="transmembrane region" description="Helical" evidence="8">
    <location>
        <begin position="122"/>
        <end position="150"/>
    </location>
</feature>
<evidence type="ECO:0000256" key="6">
    <source>
        <dbReference type="RuleBase" id="RU362091"/>
    </source>
</evidence>
<feature type="region of interest" description="Disordered" evidence="7">
    <location>
        <begin position="517"/>
        <end position="544"/>
    </location>
</feature>
<reference evidence="9" key="3">
    <citation type="submission" date="2024-01" db="EMBL/GenBank/DDBJ databases">
        <authorList>
            <person name="Coelho M.A."/>
            <person name="David-Palma M."/>
            <person name="Shea T."/>
            <person name="Sun S."/>
            <person name="Cuomo C.A."/>
            <person name="Heitman J."/>
        </authorList>
    </citation>
    <scope>NUCLEOTIDE SEQUENCE</scope>
    <source>
        <strain evidence="9">CBS 7841</strain>
    </source>
</reference>
<dbReference type="GeneID" id="91090656"/>
<dbReference type="Gene3D" id="1.20.1730.10">
    <property type="entry name" value="Sodium/glucose cotransporter"/>
    <property type="match status" value="1"/>
</dbReference>
<evidence type="ECO:0000256" key="4">
    <source>
        <dbReference type="ARBA" id="ARBA00022989"/>
    </source>
</evidence>
<evidence type="ECO:0000313" key="9">
    <source>
        <dbReference type="EMBL" id="WVN91191.1"/>
    </source>
</evidence>
<dbReference type="GO" id="GO:0015204">
    <property type="term" value="F:urea transmembrane transporter activity"/>
    <property type="evidence" value="ECO:0007669"/>
    <property type="project" value="InterPro"/>
</dbReference>
<evidence type="ECO:0000256" key="7">
    <source>
        <dbReference type="SAM" id="MobiDB-lite"/>
    </source>
</evidence>
<feature type="compositionally biased region" description="Basic and acidic residues" evidence="7">
    <location>
        <begin position="530"/>
        <end position="540"/>
    </location>
</feature>
<reference evidence="9" key="1">
    <citation type="submission" date="2016-06" db="EMBL/GenBank/DDBJ databases">
        <authorList>
            <person name="Cuomo C."/>
            <person name="Litvintseva A."/>
            <person name="Heitman J."/>
            <person name="Chen Y."/>
            <person name="Sun S."/>
            <person name="Springer D."/>
            <person name="Dromer F."/>
            <person name="Young S."/>
            <person name="Zeng Q."/>
            <person name="Chapman S."/>
            <person name="Gujja S."/>
            <person name="Saif S."/>
            <person name="Birren B."/>
        </authorList>
    </citation>
    <scope>NUCLEOTIDE SEQUENCE</scope>
    <source>
        <strain evidence="9">CBS 7841</strain>
    </source>
</reference>
<keyword evidence="10" id="KW-1185">Reference proteome</keyword>
<dbReference type="AlphaFoldDB" id="A0AAJ8JZ04"/>
<dbReference type="PANTHER" id="PTHR46154:SF2">
    <property type="entry name" value="SOLUTE SYMPORTER FAMILY TRANSPORTER (AFU_ORTHOLOGUE AFUA_6G03200)"/>
    <property type="match status" value="1"/>
</dbReference>
<dbReference type="PANTHER" id="PTHR46154">
    <property type="match status" value="1"/>
</dbReference>
<dbReference type="PROSITE" id="PS50283">
    <property type="entry name" value="NA_SOLUT_SYMP_3"/>
    <property type="match status" value="1"/>
</dbReference>
<feature type="transmembrane region" description="Helical" evidence="8">
    <location>
        <begin position="384"/>
        <end position="406"/>
    </location>
</feature>
<dbReference type="GO" id="GO:0005886">
    <property type="term" value="C:plasma membrane"/>
    <property type="evidence" value="ECO:0007669"/>
    <property type="project" value="TreeGrafter"/>
</dbReference>
<feature type="transmembrane region" description="Helical" evidence="8">
    <location>
        <begin position="583"/>
        <end position="602"/>
    </location>
</feature>
<feature type="transmembrane region" description="Helical" evidence="8">
    <location>
        <begin position="440"/>
        <end position="459"/>
    </location>
</feature>
<keyword evidence="3 8" id="KW-0812">Transmembrane</keyword>